<keyword evidence="2" id="KW-1185">Reference proteome</keyword>
<dbReference type="SUPFAM" id="SSF49464">
    <property type="entry name" value="Carboxypeptidase regulatory domain-like"/>
    <property type="match status" value="1"/>
</dbReference>
<protein>
    <recommendedName>
        <fullName evidence="3">Carboxypeptidase regulatory-like domain-containing protein</fullName>
    </recommendedName>
</protein>
<dbReference type="AlphaFoldDB" id="A0A6N8JGB7"/>
<sequence length="456" mass="49311">MKLLRLSQLLLFPILVITIWACSKNNSSELSASSTRETDKILTSIQGRVLNEQLQPVQGAIVGCGGKTAVTDANGNFLMEQVKVLPDAAQVSITKDQYLNGIRTLAVNTNSLHYVQVILQPREAAATFSAASGGNIDLPGGKLTIQPNSVLMKDNSSYKGIVDINFKFTNPESEHFEDMMPGDLRGIDDKKKQRGLQSFGIVTLNFTGQNGEVLHLDSKLPVGLLMNIPGSLQGSAPAQIALWSFNTASGYWEQQGFASKQGNAYIAMVKSTGFWHFAVPYDVVALKATILDQHNHPIPNMQMSIVSKIDFIPVYSYTDAGGRFTGKVASNSQLILSLINPCGQIFYHQEIGPYSTDATIEPFTVPLPGSSTLMIDGIANNCSDQPVMGKINILVDGLSYATDINKGYFKMTFMRCNASAANVTFSAMDTATHINTITTLKANNGTITPSLVVCKP</sequence>
<gene>
    <name evidence="1" type="ORF">GO495_27105</name>
</gene>
<name>A0A6N8JGB7_9BACT</name>
<dbReference type="RefSeq" id="WP_157303081.1">
    <property type="nucleotide sequence ID" value="NZ_BAAAZB010000021.1"/>
</dbReference>
<evidence type="ECO:0000313" key="2">
    <source>
        <dbReference type="Proteomes" id="UP000468388"/>
    </source>
</evidence>
<evidence type="ECO:0008006" key="3">
    <source>
        <dbReference type="Google" id="ProtNLM"/>
    </source>
</evidence>
<dbReference type="Proteomes" id="UP000468388">
    <property type="component" value="Unassembled WGS sequence"/>
</dbReference>
<proteinExistence type="predicted"/>
<comment type="caution">
    <text evidence="1">The sequence shown here is derived from an EMBL/GenBank/DDBJ whole genome shotgun (WGS) entry which is preliminary data.</text>
</comment>
<dbReference type="OrthoDB" id="973965at2"/>
<reference evidence="1 2" key="1">
    <citation type="submission" date="2019-12" db="EMBL/GenBank/DDBJ databases">
        <title>The draft genomic sequence of strain Chitinophaga oryziterrae JCM 16595.</title>
        <authorList>
            <person name="Zhang X."/>
        </authorList>
    </citation>
    <scope>NUCLEOTIDE SEQUENCE [LARGE SCALE GENOMIC DNA]</scope>
    <source>
        <strain evidence="1 2">JCM 16595</strain>
    </source>
</reference>
<dbReference type="EMBL" id="WRXO01000010">
    <property type="protein sequence ID" value="MVT44293.1"/>
    <property type="molecule type" value="Genomic_DNA"/>
</dbReference>
<dbReference type="Gene3D" id="2.60.40.1120">
    <property type="entry name" value="Carboxypeptidase-like, regulatory domain"/>
    <property type="match status" value="1"/>
</dbReference>
<accession>A0A6N8JGB7</accession>
<dbReference type="InterPro" id="IPR008969">
    <property type="entry name" value="CarboxyPept-like_regulatory"/>
</dbReference>
<organism evidence="1 2">
    <name type="scientific">Chitinophaga oryziterrae</name>
    <dbReference type="NCBI Taxonomy" id="1031224"/>
    <lineage>
        <taxon>Bacteria</taxon>
        <taxon>Pseudomonadati</taxon>
        <taxon>Bacteroidota</taxon>
        <taxon>Chitinophagia</taxon>
        <taxon>Chitinophagales</taxon>
        <taxon>Chitinophagaceae</taxon>
        <taxon>Chitinophaga</taxon>
    </lineage>
</organism>
<evidence type="ECO:0000313" key="1">
    <source>
        <dbReference type="EMBL" id="MVT44293.1"/>
    </source>
</evidence>